<dbReference type="EMBL" id="MU003497">
    <property type="protein sequence ID" value="KAF2474720.1"/>
    <property type="molecule type" value="Genomic_DNA"/>
</dbReference>
<evidence type="ECO:0000313" key="1">
    <source>
        <dbReference type="EMBL" id="KAF2474720.1"/>
    </source>
</evidence>
<keyword evidence="2" id="KW-1185">Reference proteome</keyword>
<reference evidence="1" key="1">
    <citation type="journal article" date="2020" name="Stud. Mycol.">
        <title>101 Dothideomycetes genomes: a test case for predicting lifestyles and emergence of pathogens.</title>
        <authorList>
            <person name="Haridas S."/>
            <person name="Albert R."/>
            <person name="Binder M."/>
            <person name="Bloem J."/>
            <person name="Labutti K."/>
            <person name="Salamov A."/>
            <person name="Andreopoulos B."/>
            <person name="Baker S."/>
            <person name="Barry K."/>
            <person name="Bills G."/>
            <person name="Bluhm B."/>
            <person name="Cannon C."/>
            <person name="Castanera R."/>
            <person name="Culley D."/>
            <person name="Daum C."/>
            <person name="Ezra D."/>
            <person name="Gonzalez J."/>
            <person name="Henrissat B."/>
            <person name="Kuo A."/>
            <person name="Liang C."/>
            <person name="Lipzen A."/>
            <person name="Lutzoni F."/>
            <person name="Magnuson J."/>
            <person name="Mondo S."/>
            <person name="Nolan M."/>
            <person name="Ohm R."/>
            <person name="Pangilinan J."/>
            <person name="Park H.-J."/>
            <person name="Ramirez L."/>
            <person name="Alfaro M."/>
            <person name="Sun H."/>
            <person name="Tritt A."/>
            <person name="Yoshinaga Y."/>
            <person name="Zwiers L.-H."/>
            <person name="Turgeon B."/>
            <person name="Goodwin S."/>
            <person name="Spatafora J."/>
            <person name="Crous P."/>
            <person name="Grigoriev I."/>
        </authorList>
    </citation>
    <scope>NUCLEOTIDE SEQUENCE</scope>
    <source>
        <strain evidence="1">ATCC 200398</strain>
    </source>
</reference>
<organism evidence="1 2">
    <name type="scientific">Lindgomyces ingoldianus</name>
    <dbReference type="NCBI Taxonomy" id="673940"/>
    <lineage>
        <taxon>Eukaryota</taxon>
        <taxon>Fungi</taxon>
        <taxon>Dikarya</taxon>
        <taxon>Ascomycota</taxon>
        <taxon>Pezizomycotina</taxon>
        <taxon>Dothideomycetes</taxon>
        <taxon>Pleosporomycetidae</taxon>
        <taxon>Pleosporales</taxon>
        <taxon>Lindgomycetaceae</taxon>
        <taxon>Lindgomyces</taxon>
    </lineage>
</organism>
<dbReference type="Proteomes" id="UP000799755">
    <property type="component" value="Unassembled WGS sequence"/>
</dbReference>
<evidence type="ECO:0000313" key="2">
    <source>
        <dbReference type="Proteomes" id="UP000799755"/>
    </source>
</evidence>
<protein>
    <submittedName>
        <fullName evidence="1">Uncharacterized protein</fullName>
    </submittedName>
</protein>
<proteinExistence type="predicted"/>
<accession>A0ACB6R6N6</accession>
<sequence>MQISLVSIVAALAATACATYVPYNSTTIAPYPTGTGIPTGTAAPTGPAPTASFTQTPFPGAASANVAGSALALVIAGGVALII</sequence>
<comment type="caution">
    <text evidence="1">The sequence shown here is derived from an EMBL/GenBank/DDBJ whole genome shotgun (WGS) entry which is preliminary data.</text>
</comment>
<name>A0ACB6R6N6_9PLEO</name>
<gene>
    <name evidence="1" type="ORF">BDR25DRAFT_301367</name>
</gene>